<gene>
    <name evidence="1" type="ORF">B1B_09002</name>
</gene>
<comment type="caution">
    <text evidence="1">The sequence shown here is derived from an EMBL/GenBank/DDBJ whole genome shotgun (WGS) entry which is preliminary data.</text>
</comment>
<reference evidence="1" key="1">
    <citation type="submission" date="2013-08" db="EMBL/GenBank/DDBJ databases">
        <authorList>
            <person name="Mendez C."/>
            <person name="Richter M."/>
            <person name="Ferrer M."/>
            <person name="Sanchez J."/>
        </authorList>
    </citation>
    <scope>NUCLEOTIDE SEQUENCE</scope>
</reference>
<sequence length="126" mass="13606">MEWWRALLARFAGSGQTVAAFCQREAVSVASFYRWRSLLGPGSAGDHVPVARALPPARAGFVDLGPLIATESSRPHVELHLDLGGGLMLHPGASLMFFPEGQIRVQLYGEPVDMRKSFDGLSALAM</sequence>
<protein>
    <recommendedName>
        <fullName evidence="2">Transposase</fullName>
    </recommendedName>
</protein>
<dbReference type="NCBIfam" id="NF047593">
    <property type="entry name" value="IS66_ISAeme5_TnpA"/>
    <property type="match status" value="1"/>
</dbReference>
<proteinExistence type="predicted"/>
<organism evidence="1">
    <name type="scientific">mine drainage metagenome</name>
    <dbReference type="NCBI Taxonomy" id="410659"/>
    <lineage>
        <taxon>unclassified sequences</taxon>
        <taxon>metagenomes</taxon>
        <taxon>ecological metagenomes</taxon>
    </lineage>
</organism>
<reference evidence="1" key="2">
    <citation type="journal article" date="2014" name="ISME J.">
        <title>Microbial stratification in low pH oxic and suboxic macroscopic growths along an acid mine drainage.</title>
        <authorList>
            <person name="Mendez-Garcia C."/>
            <person name="Mesa V."/>
            <person name="Sprenger R.R."/>
            <person name="Richter M."/>
            <person name="Diez M.S."/>
            <person name="Solano J."/>
            <person name="Bargiela R."/>
            <person name="Golyshina O.V."/>
            <person name="Manteca A."/>
            <person name="Ramos J.L."/>
            <person name="Gallego J.R."/>
            <person name="Llorente I."/>
            <person name="Martins Dos Santos V.A."/>
            <person name="Jensen O.N."/>
            <person name="Pelaez A.I."/>
            <person name="Sanchez J."/>
            <person name="Ferrer M."/>
        </authorList>
    </citation>
    <scope>NUCLEOTIDE SEQUENCE</scope>
</reference>
<accession>T1A7L5</accession>
<evidence type="ECO:0008006" key="2">
    <source>
        <dbReference type="Google" id="ProtNLM"/>
    </source>
</evidence>
<dbReference type="AlphaFoldDB" id="T1A7L5"/>
<name>T1A7L5_9ZZZZ</name>
<evidence type="ECO:0000313" key="1">
    <source>
        <dbReference type="EMBL" id="EQD56631.1"/>
    </source>
</evidence>
<dbReference type="EMBL" id="AUZY01005918">
    <property type="protein sequence ID" value="EQD56631.1"/>
    <property type="molecule type" value="Genomic_DNA"/>
</dbReference>
<feature type="non-terminal residue" evidence="1">
    <location>
        <position position="126"/>
    </location>
</feature>